<evidence type="ECO:0000256" key="2">
    <source>
        <dbReference type="ARBA" id="ARBA00022692"/>
    </source>
</evidence>
<evidence type="ECO:0000256" key="4">
    <source>
        <dbReference type="ARBA" id="ARBA00023136"/>
    </source>
</evidence>
<dbReference type="GO" id="GO:0016020">
    <property type="term" value="C:membrane"/>
    <property type="evidence" value="ECO:0007669"/>
    <property type="project" value="UniProtKB-SubCell"/>
</dbReference>
<organism evidence="8">
    <name type="scientific">Photinus pyralis</name>
    <name type="common">Common eastern firefly</name>
    <name type="synonym">Lampyris pyralis</name>
    <dbReference type="NCBI Taxonomy" id="7054"/>
    <lineage>
        <taxon>Eukaryota</taxon>
        <taxon>Metazoa</taxon>
        <taxon>Ecdysozoa</taxon>
        <taxon>Arthropoda</taxon>
        <taxon>Hexapoda</taxon>
        <taxon>Insecta</taxon>
        <taxon>Pterygota</taxon>
        <taxon>Neoptera</taxon>
        <taxon>Endopterygota</taxon>
        <taxon>Coleoptera</taxon>
        <taxon>Polyphaga</taxon>
        <taxon>Elateriformia</taxon>
        <taxon>Elateroidea</taxon>
        <taxon>Lampyridae</taxon>
        <taxon>Lampyrinae</taxon>
        <taxon>Photinus</taxon>
    </lineage>
</organism>
<dbReference type="InterPro" id="IPR036734">
    <property type="entry name" value="Neur_chan_lig-bd_sf"/>
</dbReference>
<feature type="domain" description="Neurotransmitter-gated ion-channel ligand-binding" evidence="7">
    <location>
        <begin position="46"/>
        <end position="253"/>
    </location>
</feature>
<name>A0A1Y1NMS6_PHOPY</name>
<evidence type="ECO:0000313" key="8">
    <source>
        <dbReference type="EMBL" id="JAV98165.1"/>
    </source>
</evidence>
<keyword evidence="2 5" id="KW-0812">Transmembrane</keyword>
<dbReference type="InterPro" id="IPR036719">
    <property type="entry name" value="Neuro-gated_channel_TM_sf"/>
</dbReference>
<dbReference type="GO" id="GO:0005230">
    <property type="term" value="F:extracellular ligand-gated monoatomic ion channel activity"/>
    <property type="evidence" value="ECO:0007669"/>
    <property type="project" value="InterPro"/>
</dbReference>
<evidence type="ECO:0000256" key="6">
    <source>
        <dbReference type="SAM" id="SignalP"/>
    </source>
</evidence>
<proteinExistence type="predicted"/>
<accession>A0A1Y1NMS6</accession>
<evidence type="ECO:0000259" key="7">
    <source>
        <dbReference type="Pfam" id="PF02931"/>
    </source>
</evidence>
<feature type="transmembrane region" description="Helical" evidence="5">
    <location>
        <begin position="289"/>
        <end position="309"/>
    </location>
</feature>
<feature type="transmembrane region" description="Helical" evidence="5">
    <location>
        <begin position="256"/>
        <end position="277"/>
    </location>
</feature>
<sequence length="431" mass="49425">MRSNIVLLLVLVFNYADCVFFDNFTFDHMIPIASGKVQLWNETDQDKLKKDLFVNYDRFSRPTEHFNTTKVNFGVSILHLETDERRSTVTIHAWMRMFWYDQKLKWKEEDYGNISVLRIADHELWHPDLYLYNSASGGEPLLRFGLSHALVYPNGEVLHVPPLKQTVLCEFDLRNWPFDTQSCELKYGSWVHHGQEIELGLYNNEAHIDLSDLLLHNSWKITDTSAAIASTKYVCCPEAYYDIKFTFRMARNPNPYSSVVIAPSVVNALLVLAQFSLPNGSKQRMYLNGFLLLILASYLLYFLCLFSGTGRGAPLIVQFYAFSLYTVCFGLLSETTVTVISRSKKLKVIESTARKVFGGIVARVLLIESDVPPVDKEALMRNDLDDVDHEEIKLGEYAVRNVPFLSVLVSRLFFILYLSAIVGIGLQFRLH</sequence>
<keyword evidence="3 5" id="KW-1133">Transmembrane helix</keyword>
<dbReference type="SUPFAM" id="SSF90112">
    <property type="entry name" value="Neurotransmitter-gated ion-channel transmembrane pore"/>
    <property type="match status" value="1"/>
</dbReference>
<evidence type="ECO:0000256" key="3">
    <source>
        <dbReference type="ARBA" id="ARBA00022989"/>
    </source>
</evidence>
<dbReference type="AlphaFoldDB" id="A0A1Y1NMS6"/>
<dbReference type="InterPro" id="IPR006202">
    <property type="entry name" value="Neur_chan_lig-bd"/>
</dbReference>
<evidence type="ECO:0000256" key="1">
    <source>
        <dbReference type="ARBA" id="ARBA00004141"/>
    </source>
</evidence>
<dbReference type="CDD" id="cd18997">
    <property type="entry name" value="LGIC_ECD_nAChR"/>
    <property type="match status" value="1"/>
</dbReference>
<evidence type="ECO:0000256" key="5">
    <source>
        <dbReference type="SAM" id="Phobius"/>
    </source>
</evidence>
<keyword evidence="4 5" id="KW-0472">Membrane</keyword>
<dbReference type="InterPro" id="IPR006201">
    <property type="entry name" value="Neur_channel"/>
</dbReference>
<feature type="chain" id="PRO_5012575822" description="Neurotransmitter-gated ion-channel ligand-binding domain-containing protein" evidence="6">
    <location>
        <begin position="19"/>
        <end position="431"/>
    </location>
</feature>
<dbReference type="FunFam" id="2.70.170.10:FF:000028">
    <property type="entry name" value="AcetylCholine Receptor"/>
    <property type="match status" value="1"/>
</dbReference>
<keyword evidence="6" id="KW-0732">Signal</keyword>
<dbReference type="Gene3D" id="2.70.170.10">
    <property type="entry name" value="Neurotransmitter-gated ion-channel ligand-binding domain"/>
    <property type="match status" value="1"/>
</dbReference>
<feature type="transmembrane region" description="Helical" evidence="5">
    <location>
        <begin position="315"/>
        <end position="340"/>
    </location>
</feature>
<dbReference type="EMBL" id="GEZM01001089">
    <property type="protein sequence ID" value="JAV98165.1"/>
    <property type="molecule type" value="Transcribed_RNA"/>
</dbReference>
<feature type="transmembrane region" description="Helical" evidence="5">
    <location>
        <begin position="402"/>
        <end position="428"/>
    </location>
</feature>
<dbReference type="SUPFAM" id="SSF63712">
    <property type="entry name" value="Nicotinic receptor ligand binding domain-like"/>
    <property type="match status" value="1"/>
</dbReference>
<dbReference type="GO" id="GO:0004888">
    <property type="term" value="F:transmembrane signaling receptor activity"/>
    <property type="evidence" value="ECO:0007669"/>
    <property type="project" value="InterPro"/>
</dbReference>
<reference evidence="8" key="1">
    <citation type="journal article" date="2016" name="Sci. Rep.">
        <title>Molecular characterization of firefly nuptial gifts: a multi-omics approach sheds light on postcopulatory sexual selection.</title>
        <authorList>
            <person name="Al-Wathiqui N."/>
            <person name="Fallon T.R."/>
            <person name="South A."/>
            <person name="Weng J.K."/>
            <person name="Lewis S.M."/>
        </authorList>
    </citation>
    <scope>NUCLEOTIDE SEQUENCE</scope>
</reference>
<dbReference type="PANTHER" id="PTHR18945">
    <property type="entry name" value="NEUROTRANSMITTER GATED ION CHANNEL"/>
    <property type="match status" value="1"/>
</dbReference>
<comment type="subcellular location">
    <subcellularLocation>
        <location evidence="1">Membrane</location>
        <topology evidence="1">Multi-pass membrane protein</topology>
    </subcellularLocation>
</comment>
<feature type="signal peptide" evidence="6">
    <location>
        <begin position="1"/>
        <end position="18"/>
    </location>
</feature>
<dbReference type="InterPro" id="IPR038050">
    <property type="entry name" value="Neuro_actylchol_rec"/>
</dbReference>
<dbReference type="Gene3D" id="1.20.58.390">
    <property type="entry name" value="Neurotransmitter-gated ion-channel transmembrane domain"/>
    <property type="match status" value="1"/>
</dbReference>
<dbReference type="PRINTS" id="PR00252">
    <property type="entry name" value="NRIONCHANNEL"/>
</dbReference>
<protein>
    <recommendedName>
        <fullName evidence="7">Neurotransmitter-gated ion-channel ligand-binding domain-containing protein</fullName>
    </recommendedName>
</protein>
<dbReference type="Pfam" id="PF02931">
    <property type="entry name" value="Neur_chan_LBD"/>
    <property type="match status" value="1"/>
</dbReference>